<dbReference type="PANTHER" id="PTHR36166:SF1">
    <property type="entry name" value="SRPBCC DOMAIN-CONTAINING PROTEIN"/>
    <property type="match status" value="1"/>
</dbReference>
<dbReference type="InterPro" id="IPR023393">
    <property type="entry name" value="START-like_dom_sf"/>
</dbReference>
<organism evidence="1 2">
    <name type="scientific">Parvularcula marina</name>
    <dbReference type="NCBI Taxonomy" id="2292771"/>
    <lineage>
        <taxon>Bacteria</taxon>
        <taxon>Pseudomonadati</taxon>
        <taxon>Pseudomonadota</taxon>
        <taxon>Alphaproteobacteria</taxon>
        <taxon>Parvularculales</taxon>
        <taxon>Parvularculaceae</taxon>
        <taxon>Parvularcula</taxon>
    </lineage>
</organism>
<reference evidence="1 2" key="1">
    <citation type="submission" date="2018-08" db="EMBL/GenBank/DDBJ databases">
        <title>Parvularcula sp. SM1705, isolated from surface water of the South Sea China.</title>
        <authorList>
            <person name="Sun L."/>
        </authorList>
    </citation>
    <scope>NUCLEOTIDE SEQUENCE [LARGE SCALE GENOMIC DNA]</scope>
    <source>
        <strain evidence="1 2">SM1705</strain>
    </source>
</reference>
<dbReference type="Gene3D" id="3.30.530.20">
    <property type="match status" value="1"/>
</dbReference>
<protein>
    <submittedName>
        <fullName evidence="1">SRPBCC domain-containing protein</fullName>
    </submittedName>
</protein>
<dbReference type="AlphaFoldDB" id="A0A371RGP6"/>
<dbReference type="Pfam" id="PF10604">
    <property type="entry name" value="Polyketide_cyc2"/>
    <property type="match status" value="1"/>
</dbReference>
<dbReference type="InParanoid" id="A0A371RGP6"/>
<dbReference type="CDD" id="cd07822">
    <property type="entry name" value="SRPBCC_4"/>
    <property type="match status" value="1"/>
</dbReference>
<keyword evidence="2" id="KW-1185">Reference proteome</keyword>
<dbReference type="EMBL" id="QUQO01000001">
    <property type="protein sequence ID" value="RFB04626.1"/>
    <property type="molecule type" value="Genomic_DNA"/>
</dbReference>
<accession>A0A371RGP6</accession>
<evidence type="ECO:0000313" key="1">
    <source>
        <dbReference type="EMBL" id="RFB04626.1"/>
    </source>
</evidence>
<proteinExistence type="predicted"/>
<gene>
    <name evidence="1" type="ORF">DX908_04625</name>
</gene>
<sequence>MAIMRFTQIRDKSGAGSRHKNEGTGMSLHYKVVAETLIDASAERVWAILTDFAGYDDWNPMLTEMSGKPEVGSDLRFIVTDAKGSRRRMGGKVHEVIPGRRLEWRGGNPVTFIGHHFFELHPVGETTRFIHGEVYFGLGPLFLRPVLNARAAPLYPALNEALKARAEAQE</sequence>
<name>A0A371RGP6_9PROT</name>
<comment type="caution">
    <text evidence="1">The sequence shown here is derived from an EMBL/GenBank/DDBJ whole genome shotgun (WGS) entry which is preliminary data.</text>
</comment>
<dbReference type="SUPFAM" id="SSF55961">
    <property type="entry name" value="Bet v1-like"/>
    <property type="match status" value="1"/>
</dbReference>
<dbReference type="Proteomes" id="UP000264589">
    <property type="component" value="Unassembled WGS sequence"/>
</dbReference>
<dbReference type="InterPro" id="IPR019587">
    <property type="entry name" value="Polyketide_cyclase/dehydratase"/>
</dbReference>
<dbReference type="PANTHER" id="PTHR36166">
    <property type="entry name" value="CHROMOSOME 9, WHOLE GENOME SHOTGUN SEQUENCE"/>
    <property type="match status" value="1"/>
</dbReference>
<evidence type="ECO:0000313" key="2">
    <source>
        <dbReference type="Proteomes" id="UP000264589"/>
    </source>
</evidence>